<comment type="caution">
    <text evidence="2">The sequence shown here is derived from an EMBL/GenBank/DDBJ whole genome shotgun (WGS) entry which is preliminary data.</text>
</comment>
<evidence type="ECO:0000313" key="2">
    <source>
        <dbReference type="EMBL" id="MFD0924463.1"/>
    </source>
</evidence>
<organism evidence="2 3">
    <name type="scientific">Williamsia deligens</name>
    <dbReference type="NCBI Taxonomy" id="321325"/>
    <lineage>
        <taxon>Bacteria</taxon>
        <taxon>Bacillati</taxon>
        <taxon>Actinomycetota</taxon>
        <taxon>Actinomycetes</taxon>
        <taxon>Mycobacteriales</taxon>
        <taxon>Nocardiaceae</taxon>
        <taxon>Williamsia</taxon>
    </lineage>
</organism>
<protein>
    <submittedName>
        <fullName evidence="2">DUF4262 domain-containing protein</fullName>
    </submittedName>
</protein>
<evidence type="ECO:0000256" key="1">
    <source>
        <dbReference type="SAM" id="MobiDB-lite"/>
    </source>
</evidence>
<dbReference type="Pfam" id="PF14081">
    <property type="entry name" value="DUF4262"/>
    <property type="match status" value="1"/>
</dbReference>
<dbReference type="Proteomes" id="UP001597068">
    <property type="component" value="Unassembled WGS sequence"/>
</dbReference>
<reference evidence="3" key="1">
    <citation type="journal article" date="2019" name="Int. J. Syst. Evol. Microbiol.">
        <title>The Global Catalogue of Microorganisms (GCM) 10K type strain sequencing project: providing services to taxonomists for standard genome sequencing and annotation.</title>
        <authorList>
            <consortium name="The Broad Institute Genomics Platform"/>
            <consortium name="The Broad Institute Genome Sequencing Center for Infectious Disease"/>
            <person name="Wu L."/>
            <person name="Ma J."/>
        </authorList>
    </citation>
    <scope>NUCLEOTIDE SEQUENCE [LARGE SCALE GENOMIC DNA]</scope>
    <source>
        <strain evidence="3">CCUG 50873</strain>
    </source>
</reference>
<accession>A0ABW3G2X9</accession>
<feature type="compositionally biased region" description="Basic residues" evidence="1">
    <location>
        <begin position="191"/>
        <end position="201"/>
    </location>
</feature>
<dbReference type="EMBL" id="JBHTIL010000001">
    <property type="protein sequence ID" value="MFD0924463.1"/>
    <property type="molecule type" value="Genomic_DNA"/>
</dbReference>
<dbReference type="InterPro" id="IPR025358">
    <property type="entry name" value="DUF4262"/>
</dbReference>
<dbReference type="RefSeq" id="WP_253647506.1">
    <property type="nucleotide sequence ID" value="NZ_BAAAMO010000002.1"/>
</dbReference>
<name>A0ABW3G2X9_9NOCA</name>
<proteinExistence type="predicted"/>
<evidence type="ECO:0000313" key="3">
    <source>
        <dbReference type="Proteomes" id="UP001597068"/>
    </source>
</evidence>
<sequence>MADHDITAPGLPRWHPDPRVRETITRIRRFGWVVNAVSDICEDCEAAGEMPDRTFAYTVGLTLDGSPELAVYGLTCASAYAVLSEMVDLLAVEDWKQLVEDCEEITLDALDAPVRLIEMVDTLDLIHARAVFPDVPALQVVWADEKLLFPWDEGYTLLPEQQQIHGIPDTASSHRAAGPRVIRSAGGPNRAARRARKRRRR</sequence>
<gene>
    <name evidence="2" type="ORF">ACFQ04_01810</name>
</gene>
<feature type="region of interest" description="Disordered" evidence="1">
    <location>
        <begin position="170"/>
        <end position="201"/>
    </location>
</feature>
<keyword evidence="3" id="KW-1185">Reference proteome</keyword>